<dbReference type="Gene3D" id="3.90.1720.10">
    <property type="entry name" value="endopeptidase domain like (from Nostoc punctiforme)"/>
    <property type="match status" value="1"/>
</dbReference>
<organism evidence="3 4">
    <name type="scientific">Nocardiopsis terrae</name>
    <dbReference type="NCBI Taxonomy" id="372655"/>
    <lineage>
        <taxon>Bacteria</taxon>
        <taxon>Bacillati</taxon>
        <taxon>Actinomycetota</taxon>
        <taxon>Actinomycetes</taxon>
        <taxon>Streptosporangiales</taxon>
        <taxon>Nocardiopsidaceae</taxon>
        <taxon>Nocardiopsis</taxon>
    </lineage>
</organism>
<dbReference type="RefSeq" id="WP_191268671.1">
    <property type="nucleotide sequence ID" value="NZ_BMXJ01000002.1"/>
</dbReference>
<feature type="region of interest" description="Disordered" evidence="1">
    <location>
        <begin position="79"/>
        <end position="100"/>
    </location>
</feature>
<feature type="signal peptide" evidence="2">
    <location>
        <begin position="1"/>
        <end position="22"/>
    </location>
</feature>
<proteinExistence type="predicted"/>
<protein>
    <submittedName>
        <fullName evidence="3">Uncharacterized protein YycO</fullName>
    </submittedName>
</protein>
<evidence type="ECO:0000313" key="3">
    <source>
        <dbReference type="EMBL" id="MBE1456349.1"/>
    </source>
</evidence>
<reference evidence="3 4" key="1">
    <citation type="submission" date="2020-10" db="EMBL/GenBank/DDBJ databases">
        <title>Sequencing the genomes of 1000 actinobacteria strains.</title>
        <authorList>
            <person name="Klenk H.-P."/>
        </authorList>
    </citation>
    <scope>NUCLEOTIDE SEQUENCE [LARGE SCALE GENOMIC DNA]</scope>
    <source>
        <strain evidence="3 4">DSM 45157</strain>
    </source>
</reference>
<comment type="caution">
    <text evidence="3">The sequence shown here is derived from an EMBL/GenBank/DDBJ whole genome shotgun (WGS) entry which is preliminary data.</text>
</comment>
<dbReference type="InterPro" id="IPR038765">
    <property type="entry name" value="Papain-like_cys_pep_sf"/>
</dbReference>
<accession>A0ABR9HBF0</accession>
<evidence type="ECO:0000313" key="4">
    <source>
        <dbReference type="Proteomes" id="UP000598217"/>
    </source>
</evidence>
<keyword evidence="4" id="KW-1185">Reference proteome</keyword>
<keyword evidence="2" id="KW-0732">Signal</keyword>
<evidence type="ECO:0000256" key="2">
    <source>
        <dbReference type="SAM" id="SignalP"/>
    </source>
</evidence>
<dbReference type="EMBL" id="JADBDY010000001">
    <property type="protein sequence ID" value="MBE1456349.1"/>
    <property type="molecule type" value="Genomic_DNA"/>
</dbReference>
<sequence>MKRTLLSAGLTLVLVGTGSSVAWSDVATVSEQNLAEIVELQPGVSPEEMAEAVADYAASDGLTEEAASQVVLAELRHQEELAEEEAEETGPSEGEVGTMSVGKGAHKLSAAKRKGDVFYTPNTIKTGHVGIFHTKDNIVESIPGTPVQKIHRNRRLVYNNAVMQYVKTTQTKRNSAANWANSRVGKDKYSANFATNRKTGHYGAKNCSKLVWSAYLLKAKLDVDANKGAGVYPRDMRDSSHTVTYKTIKV</sequence>
<gene>
    <name evidence="3" type="ORF">H4W79_000563</name>
</gene>
<dbReference type="Proteomes" id="UP000598217">
    <property type="component" value="Unassembled WGS sequence"/>
</dbReference>
<name>A0ABR9HBF0_9ACTN</name>
<evidence type="ECO:0000256" key="1">
    <source>
        <dbReference type="SAM" id="MobiDB-lite"/>
    </source>
</evidence>
<dbReference type="SUPFAM" id="SSF54001">
    <property type="entry name" value="Cysteine proteinases"/>
    <property type="match status" value="1"/>
</dbReference>
<feature type="chain" id="PRO_5046934988" evidence="2">
    <location>
        <begin position="23"/>
        <end position="250"/>
    </location>
</feature>
<feature type="compositionally biased region" description="Acidic residues" evidence="1">
    <location>
        <begin position="81"/>
        <end position="90"/>
    </location>
</feature>